<dbReference type="AlphaFoldDB" id="A0AAW4VUE4"/>
<dbReference type="GeneID" id="98659369"/>
<dbReference type="Proteomes" id="UP001298753">
    <property type="component" value="Unassembled WGS sequence"/>
</dbReference>
<dbReference type="InterPro" id="IPR024747">
    <property type="entry name" value="Pyridox_Oxase-rel"/>
</dbReference>
<keyword evidence="2" id="KW-1185">Reference proteome</keyword>
<dbReference type="PANTHER" id="PTHR34071:SF2">
    <property type="entry name" value="FLAVIN-NUCLEOTIDE-BINDING PROTEIN"/>
    <property type="match status" value="1"/>
</dbReference>
<proteinExistence type="predicted"/>
<protein>
    <submittedName>
        <fullName evidence="1">Pyridoxamine 5'-phosphate oxidase family protein</fullName>
    </submittedName>
</protein>
<organism evidence="1 2">
    <name type="scientific">Agathobaculum butyriciproducens</name>
    <dbReference type="NCBI Taxonomy" id="1628085"/>
    <lineage>
        <taxon>Bacteria</taxon>
        <taxon>Bacillati</taxon>
        <taxon>Bacillota</taxon>
        <taxon>Clostridia</taxon>
        <taxon>Eubacteriales</taxon>
        <taxon>Butyricicoccaceae</taxon>
        <taxon>Agathobaculum</taxon>
    </lineage>
</organism>
<dbReference type="RefSeq" id="WP_227600448.1">
    <property type="nucleotide sequence ID" value="NZ_JAJEPX010000011.1"/>
</dbReference>
<accession>A0AAW4VUE4</accession>
<reference evidence="1 2" key="1">
    <citation type="submission" date="2021-10" db="EMBL/GenBank/DDBJ databases">
        <title>Anaerobic single-cell dispensing facilitates the cultivation of human gut bacteria.</title>
        <authorList>
            <person name="Afrizal A."/>
        </authorList>
    </citation>
    <scope>NUCLEOTIDE SEQUENCE [LARGE SCALE GENOMIC DNA]</scope>
    <source>
        <strain evidence="1 2">CLA-AA-H270</strain>
    </source>
</reference>
<dbReference type="PANTHER" id="PTHR34071">
    <property type="entry name" value="5-NITROIMIDAZOLE ANTIBIOTICS RESISTANCE PROTEIN, NIMA-FAMILY-RELATED PROTEIN-RELATED"/>
    <property type="match status" value="1"/>
</dbReference>
<dbReference type="Gene3D" id="2.30.110.10">
    <property type="entry name" value="Electron Transport, Fmn-binding Protein, Chain A"/>
    <property type="match status" value="1"/>
</dbReference>
<dbReference type="InterPro" id="IPR012349">
    <property type="entry name" value="Split_barrel_FMN-bd"/>
</dbReference>
<sequence length="161" mass="18298">MRRKDREITGRENIEPILQQCKTCRVAMTGTDGWPYVIPMNFGYTWDEDGLTLYFHGGVKGKKIDSLRADPRVCFELDCEEGLTGEGDLACRYSYAFSSIVGYGRVEFAEDNEEKRQGFDVIMQHQTGKGGWTYTDAALSVTEVMRVRAESFEASRKAPKR</sequence>
<name>A0AAW4VUE4_9FIRM</name>
<evidence type="ECO:0000313" key="1">
    <source>
        <dbReference type="EMBL" id="MCC2176531.1"/>
    </source>
</evidence>
<dbReference type="EMBL" id="JAJEPX010000011">
    <property type="protein sequence ID" value="MCC2176531.1"/>
    <property type="molecule type" value="Genomic_DNA"/>
</dbReference>
<comment type="caution">
    <text evidence="1">The sequence shown here is derived from an EMBL/GenBank/DDBJ whole genome shotgun (WGS) entry which is preliminary data.</text>
</comment>
<gene>
    <name evidence="1" type="ORF">LKD22_05225</name>
</gene>
<dbReference type="Pfam" id="PF12900">
    <property type="entry name" value="Pyridox_ox_2"/>
    <property type="match status" value="1"/>
</dbReference>
<dbReference type="SUPFAM" id="SSF50475">
    <property type="entry name" value="FMN-binding split barrel"/>
    <property type="match status" value="1"/>
</dbReference>
<evidence type="ECO:0000313" key="2">
    <source>
        <dbReference type="Proteomes" id="UP001298753"/>
    </source>
</evidence>